<dbReference type="Gramene" id="ERM95677">
    <property type="protein sequence ID" value="ERM95677"/>
    <property type="gene ID" value="AMTR_s00023p00205890"/>
</dbReference>
<sequence length="115" mass="13029">MILSIEECRAGRIVGDMGLDYELPLAMIYDEIIKNKKVDKEATKKKAELVTKDSVDKEKGKEVPATPNCGKNIKSSKKSKGVVLDHLQGWLPRDLKSKSRRSRPMRMTILKYLVV</sequence>
<reference evidence="3" key="1">
    <citation type="journal article" date="2013" name="Science">
        <title>The Amborella genome and the evolution of flowering plants.</title>
        <authorList>
            <consortium name="Amborella Genome Project"/>
        </authorList>
    </citation>
    <scope>NUCLEOTIDE SEQUENCE [LARGE SCALE GENOMIC DNA]</scope>
</reference>
<feature type="compositionally biased region" description="Basic and acidic residues" evidence="1">
    <location>
        <begin position="53"/>
        <end position="62"/>
    </location>
</feature>
<organism evidence="2 3">
    <name type="scientific">Amborella trichopoda</name>
    <dbReference type="NCBI Taxonomy" id="13333"/>
    <lineage>
        <taxon>Eukaryota</taxon>
        <taxon>Viridiplantae</taxon>
        <taxon>Streptophyta</taxon>
        <taxon>Embryophyta</taxon>
        <taxon>Tracheophyta</taxon>
        <taxon>Spermatophyta</taxon>
        <taxon>Magnoliopsida</taxon>
        <taxon>Amborellales</taxon>
        <taxon>Amborellaceae</taxon>
        <taxon>Amborella</taxon>
    </lineage>
</organism>
<dbReference type="HOGENOM" id="CLU_2112147_0_0_1"/>
<proteinExistence type="predicted"/>
<evidence type="ECO:0000313" key="3">
    <source>
        <dbReference type="Proteomes" id="UP000017836"/>
    </source>
</evidence>
<feature type="region of interest" description="Disordered" evidence="1">
    <location>
        <begin position="53"/>
        <end position="77"/>
    </location>
</feature>
<dbReference type="EMBL" id="KI397474">
    <property type="protein sequence ID" value="ERM95677.1"/>
    <property type="molecule type" value="Genomic_DNA"/>
</dbReference>
<dbReference type="Proteomes" id="UP000017836">
    <property type="component" value="Unassembled WGS sequence"/>
</dbReference>
<keyword evidence="3" id="KW-1185">Reference proteome</keyword>
<dbReference type="AlphaFoldDB" id="W1NIV4"/>
<name>W1NIV4_AMBTC</name>
<evidence type="ECO:0000313" key="2">
    <source>
        <dbReference type="EMBL" id="ERM95677.1"/>
    </source>
</evidence>
<gene>
    <name evidence="2" type="ORF">AMTR_s00023p00205890</name>
</gene>
<accession>W1NIV4</accession>
<protein>
    <submittedName>
        <fullName evidence="2">Uncharacterized protein</fullName>
    </submittedName>
</protein>
<evidence type="ECO:0000256" key="1">
    <source>
        <dbReference type="SAM" id="MobiDB-lite"/>
    </source>
</evidence>